<dbReference type="AlphaFoldDB" id="A0AAW0R5F8"/>
<keyword evidence="4" id="KW-1185">Reference proteome</keyword>
<organism evidence="3 4">
    <name type="scientific">Apiospora kogelbergensis</name>
    <dbReference type="NCBI Taxonomy" id="1337665"/>
    <lineage>
        <taxon>Eukaryota</taxon>
        <taxon>Fungi</taxon>
        <taxon>Dikarya</taxon>
        <taxon>Ascomycota</taxon>
        <taxon>Pezizomycotina</taxon>
        <taxon>Sordariomycetes</taxon>
        <taxon>Xylariomycetidae</taxon>
        <taxon>Amphisphaeriales</taxon>
        <taxon>Apiosporaceae</taxon>
        <taxon>Apiospora</taxon>
    </lineage>
</organism>
<sequence>MRLLDVKSLQLEEFVTQRAPKYAILSHTWEDEEISFKEMSDLPSESRTKKGYKKITATCRIALQDGYDYVWIDTCCIDKSSSAELTEAINSMFRWYQRADICYAYLSDLPVATSLDAVSINAELRNCRYFTRGWTLQELIAPREVVFFDQDWQIRGSRSTLAGLLSDVTGIKTSILKRQAPLSSICVAQKLSWAASRNTTRIEDTAYCLLGIFDVNMPLLYGEEEKAFRRLQYEIIKGVADMSIFSWQLSRPIESGAHCSSPNLSPRRTFCGLLADSPRAFAQCGSIERLLHHHRADFSVSNNGIKTRLRLVLEPILNRQGDRYMLPLDCVSKYDELIAIRLRKCGADQFVREDPWSTVNINRRLIHDRSLEQYLLIDLPQLTSFGHEGGTSRIIEKMRSSVLRIKLPKDFFIYDAWDGARFDDEDYLFFVTTDVSYDLSVLRLKGTFRVEFQGRNVIVGIDLLCYALGWSSASEDDYGFQYTLLDYKVHEPTISELQSQISTWDLGSIDVLRWLLYHRIPRSYTYL</sequence>
<feature type="domain" description="Heterokaryon incompatibility" evidence="1">
    <location>
        <begin position="22"/>
        <end position="108"/>
    </location>
</feature>
<dbReference type="Pfam" id="PF26640">
    <property type="entry name" value="DUF8212"/>
    <property type="match status" value="1"/>
</dbReference>
<dbReference type="PANTHER" id="PTHR10622">
    <property type="entry name" value="HET DOMAIN-CONTAINING PROTEIN"/>
    <property type="match status" value="1"/>
</dbReference>
<accession>A0AAW0R5F8</accession>
<dbReference type="Pfam" id="PF06985">
    <property type="entry name" value="HET"/>
    <property type="match status" value="1"/>
</dbReference>
<gene>
    <name evidence="3" type="ORF">PG999_004057</name>
</gene>
<dbReference type="Proteomes" id="UP001392437">
    <property type="component" value="Unassembled WGS sequence"/>
</dbReference>
<name>A0AAW0R5F8_9PEZI</name>
<evidence type="ECO:0000259" key="1">
    <source>
        <dbReference type="Pfam" id="PF06985"/>
    </source>
</evidence>
<feature type="domain" description="DUF8212" evidence="2">
    <location>
        <begin position="226"/>
        <end position="295"/>
    </location>
</feature>
<dbReference type="PANTHER" id="PTHR10622:SF12">
    <property type="entry name" value="HET DOMAIN-CONTAINING PROTEIN"/>
    <property type="match status" value="1"/>
</dbReference>
<proteinExistence type="predicted"/>
<evidence type="ECO:0000259" key="2">
    <source>
        <dbReference type="Pfam" id="PF26640"/>
    </source>
</evidence>
<evidence type="ECO:0000313" key="3">
    <source>
        <dbReference type="EMBL" id="KAK8124139.1"/>
    </source>
</evidence>
<dbReference type="InterPro" id="IPR010730">
    <property type="entry name" value="HET"/>
</dbReference>
<dbReference type="InterPro" id="IPR058525">
    <property type="entry name" value="DUF8212"/>
</dbReference>
<reference evidence="3 4" key="1">
    <citation type="submission" date="2023-01" db="EMBL/GenBank/DDBJ databases">
        <title>Analysis of 21 Apiospora genomes using comparative genomics revels a genus with tremendous synthesis potential of carbohydrate active enzymes and secondary metabolites.</title>
        <authorList>
            <person name="Sorensen T."/>
        </authorList>
    </citation>
    <scope>NUCLEOTIDE SEQUENCE [LARGE SCALE GENOMIC DNA]</scope>
    <source>
        <strain evidence="3 4">CBS 117206</strain>
    </source>
</reference>
<evidence type="ECO:0000313" key="4">
    <source>
        <dbReference type="Proteomes" id="UP001392437"/>
    </source>
</evidence>
<dbReference type="EMBL" id="JAQQWP010000003">
    <property type="protein sequence ID" value="KAK8124139.1"/>
    <property type="molecule type" value="Genomic_DNA"/>
</dbReference>
<protein>
    <submittedName>
        <fullName evidence="3">HET-domain-containing protein</fullName>
    </submittedName>
</protein>
<comment type="caution">
    <text evidence="3">The sequence shown here is derived from an EMBL/GenBank/DDBJ whole genome shotgun (WGS) entry which is preliminary data.</text>
</comment>